<name>A0A100VZ20_9MYCO</name>
<comment type="caution">
    <text evidence="1">The sequence shown here is derived from an EMBL/GenBank/DDBJ whole genome shotgun (WGS) entry which is preliminary data.</text>
</comment>
<dbReference type="AlphaFoldDB" id="A0A100VZ20"/>
<reference evidence="2" key="1">
    <citation type="journal article" date="2016" name="Genome Announc.">
        <title>Draft Genome Sequences of Five Rapidly Growing Mycobacterium Species, M. thermoresistibile, M. fortuitum subsp. acetamidolyticum, M. canariasense, M. brisbanense, and M. novocastrense.</title>
        <authorList>
            <person name="Katahira K."/>
            <person name="Ogura Y."/>
            <person name="Gotoh Y."/>
            <person name="Hayashi T."/>
        </authorList>
    </citation>
    <scope>NUCLEOTIDE SEQUENCE [LARGE SCALE GENOMIC DNA]</scope>
    <source>
        <strain evidence="2">JCM15654</strain>
    </source>
</reference>
<reference evidence="2" key="2">
    <citation type="submission" date="2016-02" db="EMBL/GenBank/DDBJ databases">
        <title>Draft genome sequence of five rapidly growing Mycobacterium species.</title>
        <authorList>
            <person name="Katahira K."/>
            <person name="Gotou Y."/>
            <person name="Iida K."/>
            <person name="Ogura Y."/>
            <person name="Hayashi T."/>
        </authorList>
    </citation>
    <scope>NUCLEOTIDE SEQUENCE [LARGE SCALE GENOMIC DNA]</scope>
    <source>
        <strain evidence="2">JCM15654</strain>
    </source>
</reference>
<organism evidence="1 2">
    <name type="scientific">Mycolicibacterium brisbanense</name>
    <dbReference type="NCBI Taxonomy" id="146020"/>
    <lineage>
        <taxon>Bacteria</taxon>
        <taxon>Bacillati</taxon>
        <taxon>Actinomycetota</taxon>
        <taxon>Actinomycetes</taxon>
        <taxon>Mycobacteriales</taxon>
        <taxon>Mycobacteriaceae</taxon>
        <taxon>Mycolicibacterium</taxon>
    </lineage>
</organism>
<proteinExistence type="predicted"/>
<dbReference type="Pfam" id="PF05768">
    <property type="entry name" value="Glrx-like"/>
    <property type="match status" value="1"/>
</dbReference>
<dbReference type="EMBL" id="BCSX01000024">
    <property type="protein sequence ID" value="GAS88511.1"/>
    <property type="molecule type" value="Genomic_DNA"/>
</dbReference>
<dbReference type="InterPro" id="IPR036249">
    <property type="entry name" value="Thioredoxin-like_sf"/>
</dbReference>
<dbReference type="InterPro" id="IPR008554">
    <property type="entry name" value="Glutaredoxin-like"/>
</dbReference>
<dbReference type="STRING" id="146020.RMCB_2607"/>
<keyword evidence="2" id="KW-1185">Reference proteome</keyword>
<dbReference type="RefSeq" id="WP_029369566.1">
    <property type="nucleotide sequence ID" value="NZ_BCSX01000024.1"/>
</dbReference>
<evidence type="ECO:0000313" key="2">
    <source>
        <dbReference type="Proteomes" id="UP000069620"/>
    </source>
</evidence>
<protein>
    <submittedName>
        <fullName evidence="1">Glutaredoxin 2</fullName>
    </submittedName>
</protein>
<evidence type="ECO:0000313" key="1">
    <source>
        <dbReference type="EMBL" id="GAS88511.1"/>
    </source>
</evidence>
<sequence length="94" mass="10050">MEHPQTGAGSRHTVTLLTRAGCSLCARAAEQLAALRDELGFTLLTTDVDSEAAAGNTALRAQYGDLLPVILLNGDVHGYWEVDEAQLREDLATL</sequence>
<gene>
    <name evidence="1" type="ORF">RMCB_2607</name>
</gene>
<dbReference type="Gene3D" id="3.40.30.10">
    <property type="entry name" value="Glutaredoxin"/>
    <property type="match status" value="1"/>
</dbReference>
<dbReference type="Proteomes" id="UP000069620">
    <property type="component" value="Unassembled WGS sequence"/>
</dbReference>
<accession>A0A100VZ20</accession>
<dbReference type="SUPFAM" id="SSF52833">
    <property type="entry name" value="Thioredoxin-like"/>
    <property type="match status" value="1"/>
</dbReference>